<feature type="chain" id="PRO_5013190979" evidence="2">
    <location>
        <begin position="19"/>
        <end position="74"/>
    </location>
</feature>
<organism evidence="3 4">
    <name type="scientific">Melittangium boletus DSM 14713</name>
    <dbReference type="NCBI Taxonomy" id="1294270"/>
    <lineage>
        <taxon>Bacteria</taxon>
        <taxon>Pseudomonadati</taxon>
        <taxon>Myxococcota</taxon>
        <taxon>Myxococcia</taxon>
        <taxon>Myxococcales</taxon>
        <taxon>Cystobacterineae</taxon>
        <taxon>Archangiaceae</taxon>
        <taxon>Melittangium</taxon>
    </lineage>
</organism>
<reference evidence="3 4" key="1">
    <citation type="submission" date="2017-06" db="EMBL/GenBank/DDBJ databases">
        <authorList>
            <person name="Kim H.J."/>
            <person name="Triplett B.A."/>
        </authorList>
    </citation>
    <scope>NUCLEOTIDE SEQUENCE [LARGE SCALE GENOMIC DNA]</scope>
    <source>
        <strain evidence="3 4">DSM 14713</strain>
    </source>
</reference>
<dbReference type="AlphaFoldDB" id="A0A250ILN3"/>
<accession>A0A250ILN3</accession>
<feature type="compositionally biased region" description="Low complexity" evidence="1">
    <location>
        <begin position="17"/>
        <end position="27"/>
    </location>
</feature>
<proteinExistence type="predicted"/>
<keyword evidence="2" id="KW-0732">Signal</keyword>
<dbReference type="EMBL" id="CP022163">
    <property type="protein sequence ID" value="ATB32649.1"/>
    <property type="molecule type" value="Genomic_DNA"/>
</dbReference>
<gene>
    <name evidence="3" type="ORF">MEBOL_006137</name>
</gene>
<dbReference type="Proteomes" id="UP000217289">
    <property type="component" value="Chromosome"/>
</dbReference>
<dbReference type="KEGG" id="mbd:MEBOL_006137"/>
<evidence type="ECO:0000256" key="2">
    <source>
        <dbReference type="SAM" id="SignalP"/>
    </source>
</evidence>
<evidence type="ECO:0000313" key="4">
    <source>
        <dbReference type="Proteomes" id="UP000217289"/>
    </source>
</evidence>
<keyword evidence="4" id="KW-1185">Reference proteome</keyword>
<evidence type="ECO:0000313" key="3">
    <source>
        <dbReference type="EMBL" id="ATB32649.1"/>
    </source>
</evidence>
<feature type="region of interest" description="Disordered" evidence="1">
    <location>
        <begin position="17"/>
        <end position="74"/>
    </location>
</feature>
<sequence length="74" mass="7967">MKRLLTVALLCGAATAFAADKPAPKTAPKAEPKAETKTMPAEAKDLKVEEPDQKDPKNKEVDTKAQGEVKKDSF</sequence>
<dbReference type="RefSeq" id="WP_095980805.1">
    <property type="nucleotide sequence ID" value="NZ_CP022163.1"/>
</dbReference>
<protein>
    <submittedName>
        <fullName evidence="3">Uncharacterized protein</fullName>
    </submittedName>
</protein>
<feature type="compositionally biased region" description="Basic and acidic residues" evidence="1">
    <location>
        <begin position="28"/>
        <end position="74"/>
    </location>
</feature>
<feature type="signal peptide" evidence="2">
    <location>
        <begin position="1"/>
        <end position="18"/>
    </location>
</feature>
<evidence type="ECO:0000256" key="1">
    <source>
        <dbReference type="SAM" id="MobiDB-lite"/>
    </source>
</evidence>
<name>A0A250ILN3_9BACT</name>